<dbReference type="AlphaFoldDB" id="A0A450V7E5"/>
<organism evidence="3">
    <name type="scientific">Candidatus Kentrum eta</name>
    <dbReference type="NCBI Taxonomy" id="2126337"/>
    <lineage>
        <taxon>Bacteria</taxon>
        <taxon>Pseudomonadati</taxon>
        <taxon>Pseudomonadota</taxon>
        <taxon>Gammaproteobacteria</taxon>
        <taxon>Candidatus Kentrum</taxon>
    </lineage>
</organism>
<proteinExistence type="predicted"/>
<evidence type="ECO:0000313" key="2">
    <source>
        <dbReference type="EMBL" id="VFJ94044.1"/>
    </source>
</evidence>
<evidence type="ECO:0000313" key="3">
    <source>
        <dbReference type="EMBL" id="VFK00708.1"/>
    </source>
</evidence>
<evidence type="ECO:0000313" key="1">
    <source>
        <dbReference type="EMBL" id="VFJ93161.1"/>
    </source>
</evidence>
<gene>
    <name evidence="1" type="ORF">BECKH772A_GA0070896_1005311</name>
    <name evidence="2" type="ORF">BECKH772B_GA0070898_1005411</name>
    <name evidence="3" type="ORF">BECKH772C_GA0070978_1005111</name>
</gene>
<dbReference type="EMBL" id="CAADFI010000054">
    <property type="protein sequence ID" value="VFJ94044.1"/>
    <property type="molecule type" value="Genomic_DNA"/>
</dbReference>
<dbReference type="EMBL" id="CAADFG010000053">
    <property type="protein sequence ID" value="VFJ93161.1"/>
    <property type="molecule type" value="Genomic_DNA"/>
</dbReference>
<protein>
    <submittedName>
        <fullName evidence="3">Uncharacterized protein</fullName>
    </submittedName>
</protein>
<dbReference type="EMBL" id="CAADFJ010000051">
    <property type="protein sequence ID" value="VFK00708.1"/>
    <property type="molecule type" value="Genomic_DNA"/>
</dbReference>
<name>A0A450V7E5_9GAMM</name>
<sequence length="62" mass="7377">MKDPIVTNPHFICQDPRPLEKDLGDWVVERQPKRRGQMTNRRKSVVPIAYRVRLPRRQGRIA</sequence>
<accession>A0A450V7E5</accession>
<reference evidence="3" key="1">
    <citation type="submission" date="2019-02" db="EMBL/GenBank/DDBJ databases">
        <authorList>
            <person name="Gruber-Vodicka R. H."/>
            <person name="Seah K. B. B."/>
        </authorList>
    </citation>
    <scope>NUCLEOTIDE SEQUENCE</scope>
    <source>
        <strain evidence="3">BECK_SA2B12</strain>
        <strain evidence="1">BECK_SA2B15</strain>
        <strain evidence="2">BECK_SA2B20</strain>
    </source>
</reference>